<keyword evidence="15" id="KW-1185">Reference proteome</keyword>
<dbReference type="Gene3D" id="3.30.200.20">
    <property type="entry name" value="Phosphorylase Kinase, domain 1"/>
    <property type="match status" value="1"/>
</dbReference>
<dbReference type="OrthoDB" id="1732493at2759"/>
<dbReference type="InterPro" id="IPR008266">
    <property type="entry name" value="Tyr_kinase_AS"/>
</dbReference>
<keyword evidence="2" id="KW-0808">Transferase</keyword>
<evidence type="ECO:0000256" key="11">
    <source>
        <dbReference type="SAM" id="MobiDB-lite"/>
    </source>
</evidence>
<dbReference type="Pfam" id="PF00069">
    <property type="entry name" value="Pkinase"/>
    <property type="match status" value="1"/>
</dbReference>
<dbReference type="InterPro" id="IPR050108">
    <property type="entry name" value="CDK"/>
</dbReference>
<comment type="caution">
    <text evidence="14">The sequence shown here is derived from an EMBL/GenBank/DDBJ whole genome shotgun (WGS) entry which is preliminary data.</text>
</comment>
<dbReference type="Proteomes" id="UP000186817">
    <property type="component" value="Unassembled WGS sequence"/>
</dbReference>
<dbReference type="InterPro" id="IPR017441">
    <property type="entry name" value="Protein_kinase_ATP_BS"/>
</dbReference>
<evidence type="ECO:0000256" key="2">
    <source>
        <dbReference type="ARBA" id="ARBA00022679"/>
    </source>
</evidence>
<organism evidence="14 15">
    <name type="scientific">Symbiodinium microadriaticum</name>
    <name type="common">Dinoflagellate</name>
    <name type="synonym">Zooxanthella microadriatica</name>
    <dbReference type="NCBI Taxonomy" id="2951"/>
    <lineage>
        <taxon>Eukaryota</taxon>
        <taxon>Sar</taxon>
        <taxon>Alveolata</taxon>
        <taxon>Dinophyceae</taxon>
        <taxon>Suessiales</taxon>
        <taxon>Symbiodiniaceae</taxon>
        <taxon>Symbiodinium</taxon>
    </lineage>
</organism>
<dbReference type="PROSITE" id="PS50011">
    <property type="entry name" value="PROTEIN_KINASE_DOM"/>
    <property type="match status" value="1"/>
</dbReference>
<feature type="region of interest" description="Disordered" evidence="11">
    <location>
        <begin position="984"/>
        <end position="1035"/>
    </location>
</feature>
<dbReference type="Gene3D" id="1.10.510.10">
    <property type="entry name" value="Transferase(Phosphotransferase) domain 1"/>
    <property type="match status" value="1"/>
</dbReference>
<feature type="binding site" evidence="10">
    <location>
        <position position="1691"/>
    </location>
    <ligand>
        <name>ATP</name>
        <dbReference type="ChEBI" id="CHEBI:30616"/>
    </ligand>
</feature>
<evidence type="ECO:0000256" key="1">
    <source>
        <dbReference type="ARBA" id="ARBA00022527"/>
    </source>
</evidence>
<reference evidence="14 15" key="1">
    <citation type="submission" date="2016-02" db="EMBL/GenBank/DDBJ databases">
        <title>Genome analysis of coral dinoflagellate symbionts highlights evolutionary adaptations to a symbiotic lifestyle.</title>
        <authorList>
            <person name="Aranda M."/>
            <person name="Li Y."/>
            <person name="Liew Y.J."/>
            <person name="Baumgarten S."/>
            <person name="Simakov O."/>
            <person name="Wilson M."/>
            <person name="Piel J."/>
            <person name="Ashoor H."/>
            <person name="Bougouffa S."/>
            <person name="Bajic V.B."/>
            <person name="Ryu T."/>
            <person name="Ravasi T."/>
            <person name="Bayer T."/>
            <person name="Micklem G."/>
            <person name="Kim H."/>
            <person name="Bhak J."/>
            <person name="Lajeunesse T.C."/>
            <person name="Voolstra C.R."/>
        </authorList>
    </citation>
    <scope>NUCLEOTIDE SEQUENCE [LARGE SCALE GENOMIC DNA]</scope>
    <source>
        <strain evidence="14 15">CCMP2467</strain>
    </source>
</reference>
<feature type="domain" description="Protein kinase" evidence="12">
    <location>
        <begin position="1661"/>
        <end position="1946"/>
    </location>
</feature>
<dbReference type="GO" id="GO:0004674">
    <property type="term" value="F:protein serine/threonine kinase activity"/>
    <property type="evidence" value="ECO:0007669"/>
    <property type="project" value="UniProtKB-KW"/>
</dbReference>
<dbReference type="EMBL" id="LSRX01000698">
    <property type="protein sequence ID" value="OLP90695.1"/>
    <property type="molecule type" value="Genomic_DNA"/>
</dbReference>
<feature type="region of interest" description="Disordered" evidence="11">
    <location>
        <begin position="1617"/>
        <end position="1649"/>
    </location>
</feature>
<evidence type="ECO:0000256" key="10">
    <source>
        <dbReference type="PROSITE-ProRule" id="PRU10141"/>
    </source>
</evidence>
<evidence type="ECO:0000313" key="14">
    <source>
        <dbReference type="EMBL" id="OLP90695.1"/>
    </source>
</evidence>
<keyword evidence="5 10" id="KW-0067">ATP-binding</keyword>
<dbReference type="Pfam" id="PF00078">
    <property type="entry name" value="RVT_1"/>
    <property type="match status" value="1"/>
</dbReference>
<feature type="domain" description="Reverse transcriptase" evidence="13">
    <location>
        <begin position="424"/>
        <end position="739"/>
    </location>
</feature>
<dbReference type="SUPFAM" id="SSF56112">
    <property type="entry name" value="Protein kinase-like (PK-like)"/>
    <property type="match status" value="1"/>
</dbReference>
<keyword evidence="1" id="KW-0723">Serine/threonine-protein kinase</keyword>
<gene>
    <name evidence="14" type="primary">cdk7</name>
    <name evidence="14" type="ORF">AK812_SmicGene27700</name>
</gene>
<evidence type="ECO:0000256" key="5">
    <source>
        <dbReference type="ARBA" id="ARBA00022840"/>
    </source>
</evidence>
<dbReference type="InterPro" id="IPR011009">
    <property type="entry name" value="Kinase-like_dom_sf"/>
</dbReference>
<evidence type="ECO:0000313" key="15">
    <source>
        <dbReference type="Proteomes" id="UP000186817"/>
    </source>
</evidence>
<evidence type="ECO:0000256" key="4">
    <source>
        <dbReference type="ARBA" id="ARBA00022777"/>
    </source>
</evidence>
<dbReference type="PANTHER" id="PTHR24056">
    <property type="entry name" value="CELL DIVISION PROTEIN KINASE"/>
    <property type="match status" value="1"/>
</dbReference>
<evidence type="ECO:0000256" key="9">
    <source>
        <dbReference type="ARBA" id="ARBA00042858"/>
    </source>
</evidence>
<keyword evidence="3 10" id="KW-0547">Nucleotide-binding</keyword>
<proteinExistence type="predicted"/>
<dbReference type="PROSITE" id="PS00109">
    <property type="entry name" value="PROTEIN_KINASE_TYR"/>
    <property type="match status" value="1"/>
</dbReference>
<keyword evidence="4 14" id="KW-0418">Kinase</keyword>
<evidence type="ECO:0000256" key="6">
    <source>
        <dbReference type="ARBA" id="ARBA00038543"/>
    </source>
</evidence>
<evidence type="ECO:0000259" key="13">
    <source>
        <dbReference type="PROSITE" id="PS50878"/>
    </source>
</evidence>
<dbReference type="PROSITE" id="PS00107">
    <property type="entry name" value="PROTEIN_KINASE_ATP"/>
    <property type="match status" value="1"/>
</dbReference>
<sequence length="1966" mass="218521">MEADWFDVDYSALAYDRDFEDDLCIDDFSYDFLAPAPGQVHNAWKRPQASEAWNAQAICDPPSSASHQYAAFFAQDMGTADARVTGDIIDPAEAPFNKLNFSLWSGAKRDDRHEHRANSAPQPARKRALQRARRRAIKNGGTWYRDRWVTSQDIGMPGEAHDMSHGTAKHLRKCLPKMPVLPSWPPKPGRSPVVGQGVAVLLNRGSHRSSGCFVPVYAVILDTRPDVIQAERSSGEVFKVDRQRMANEAQMHPEKVQVFRQHVQEALACAPHPVAPEKLDDILLQASAKVFAGKPEAQPPNAWQQPETAIRLQDVWEHRAEHLRLAKQARGRVQLKGEDGGMLTAEAEIDALHTYWDGIFNDGAQAHDTLLTEDVFVAASEVLDVVAKLPMRKAAMPGRAPCAAWKLAAEDVAPHLHAYVQQAWAPGPVHVPLYLTEAWLHFMSKPGRTLRTPGDLRPLALQTGGGKALSRLLKNQLTPFAERAALHVPQFAYLRNRDTHSAIARALSHIDKVRSITHGGQRLSIHARKAGVQQQRCAGGATLSLDLSRAFDSVGHDVLWEALSWAAVPLDLATLLMTWYRSEYALGQRGADGYTRRISITKGVKQGCVIAPTIWVILTCFVHHRLDERLSPAWSERHATCFADDFLFQWVLESMQACKAMCTDVSVIYEVFASLGLCINSKKSAFLLKLVGPEAEAWLAKHRVLAPEGVEAKHVLRYDLFRRCDVPIKHTHVYLGIALTYDSYEEASMRHRLRLAAIQKHRLSRILQGRGGLTVRCRLRLWRVAIATSMLYATHVVGLTRASLRSAHVMMTKHLRAILKSPRHLTQENDLAFLQSISQDTPLQLVLKAIGSMLDRANAPTDFPCFAVEDVMHRLRALRCNMISFSEAPAPRGMRLTEVPASAPVFTCQICGQQFATLHQVKNHEGPTIVREASAVAHSDRLAFWKTSFKYRVFVRAATTAPPVAMDKQVMALFGHVLTPMAGEKALGPKQGGAPQEMEVDSSRKRPRQTRQSPPKGKGKGRGKPKDKEEATYSDSSERDLVLALGRIVLQQADQLHRLELDTGFFLVLATAPAAGTVIPTMFDVAELWRKKQMETPEQITCSLGVMMMRCLLQELSHALKTPEVVAALTKQEMLTDKQDWMYMLWDKDNGKLMPDPTRNPLSTKDLQQTIQDAASMLQHHPEVITRFCSTQRLDASTQHAQVPFLIDVSLRDGRMFQILHQWSRLSVWHLLNGRLRPARAKRNPAELRVQNMLSEWEPIGRGWPRPLVQNDVAEFIGLPEFPEKWVGIVRYSCLSDWHMQIHLYGLAAARKDAATISLEIRAQITEELAAYYRFASYIVSAASAAFSRTGTDTDACFGDVCVRKAKQKCDPDRVCQGVDIVRCRKNALANAPFPLPVFCPLDNIRPAEEGHLADLTFVRKKEDRRAGLVGRLPYVGPGWYGKPATAFMLVVNVSIDRSDQARLTLIRDGFNDDVFFGQLCGPCECRSIGGLFILDMRKRSMGLKPMFGMQIPLVWTCVPGQADLSSMLPDNMLRCLFGKALLSGVYFHNLRRGEISHAHNKPQGSAAAEDKSFDELRDHNLVCGFEKTADKLLALLPFTCSKGNCITNQVSAEHPTCSSGQMRVDSPANARRAQAASPGSLHSVASPAESVKASPASKYERLESNIGEGTYGKVHKALHSKSAQVVAIKKAKVSAVDRDIGGVGFTALREIKVMKAVRHPNVMGCLDVFAERGILHLVMEFMDGDLKKVIEDKALALSEAHCKCLAKQLLQGLSALHERFFVHRDVTPNNVLLNFQSGVAKLSDFGFARIIGQDSDRPMTGSCTTLWYRAPELLFGAKHYGQAVDIWSSGCVVAEMLMREAMFPGRGEFEMLQKIIERRGTPSEEVWKDVSSLPNFVEFTPHPKAQMDQILPNASPASQAFADLLLTLDPKQRPSAAGALAHEALKMARPLPCAPSELPFVRRSG</sequence>
<evidence type="ECO:0000259" key="12">
    <source>
        <dbReference type="PROSITE" id="PS50011"/>
    </source>
</evidence>
<dbReference type="GO" id="GO:0005524">
    <property type="term" value="F:ATP binding"/>
    <property type="evidence" value="ECO:0007669"/>
    <property type="project" value="UniProtKB-UniRule"/>
</dbReference>
<dbReference type="InterPro" id="IPR000477">
    <property type="entry name" value="RT_dom"/>
</dbReference>
<dbReference type="FunFam" id="1.10.510.10:FF:000624">
    <property type="entry name" value="Mitogen-activated protein kinase"/>
    <property type="match status" value="1"/>
</dbReference>
<dbReference type="GO" id="GO:0005634">
    <property type="term" value="C:nucleus"/>
    <property type="evidence" value="ECO:0007669"/>
    <property type="project" value="TreeGrafter"/>
</dbReference>
<evidence type="ECO:0000256" key="8">
    <source>
        <dbReference type="ARBA" id="ARBA00041902"/>
    </source>
</evidence>
<comment type="subunit">
    <text evidence="6">May form a complex composed of at least the catalytic subunit CRK2 and a cyclin.</text>
</comment>
<accession>A0A1Q9D671</accession>
<dbReference type="PROSITE" id="PS50878">
    <property type="entry name" value="RT_POL"/>
    <property type="match status" value="1"/>
</dbReference>
<protein>
    <recommendedName>
        <fullName evidence="7">Cyclin-dependent kinase 2 homolog</fullName>
    </recommendedName>
    <alternativeName>
        <fullName evidence="8">Cell division control protein 2 homolog</fullName>
    </alternativeName>
    <alternativeName>
        <fullName evidence="9">cdc2-related kinase 2</fullName>
    </alternativeName>
</protein>
<feature type="compositionally biased region" description="Basic and acidic residues" evidence="11">
    <location>
        <begin position="1024"/>
        <end position="1035"/>
    </location>
</feature>
<dbReference type="InterPro" id="IPR000719">
    <property type="entry name" value="Prot_kinase_dom"/>
</dbReference>
<evidence type="ECO:0000256" key="7">
    <source>
        <dbReference type="ARBA" id="ARBA00039612"/>
    </source>
</evidence>
<evidence type="ECO:0000256" key="3">
    <source>
        <dbReference type="ARBA" id="ARBA00022741"/>
    </source>
</evidence>
<name>A0A1Q9D671_SYMMI</name>